<dbReference type="GO" id="GO:0016763">
    <property type="term" value="F:pentosyltransferase activity"/>
    <property type="evidence" value="ECO:0007669"/>
    <property type="project" value="TreeGrafter"/>
</dbReference>
<keyword evidence="3" id="KW-0328">Glycosyltransferase</keyword>
<feature type="non-terminal residue" evidence="10">
    <location>
        <position position="257"/>
    </location>
</feature>
<reference evidence="10" key="1">
    <citation type="submission" date="2018-05" db="EMBL/GenBank/DDBJ databases">
        <authorList>
            <person name="Lanie J.A."/>
            <person name="Ng W.-L."/>
            <person name="Kazmierczak K.M."/>
            <person name="Andrzejewski T.M."/>
            <person name="Davidsen T.M."/>
            <person name="Wayne K.J."/>
            <person name="Tettelin H."/>
            <person name="Glass J.I."/>
            <person name="Rusch D."/>
            <person name="Podicherti R."/>
            <person name="Tsui H.-C.T."/>
            <person name="Winkler M.E."/>
        </authorList>
    </citation>
    <scope>NUCLEOTIDE SEQUENCE</scope>
</reference>
<feature type="transmembrane region" description="Helical" evidence="8">
    <location>
        <begin position="172"/>
        <end position="198"/>
    </location>
</feature>
<evidence type="ECO:0000259" key="9">
    <source>
        <dbReference type="Pfam" id="PF13231"/>
    </source>
</evidence>
<organism evidence="10">
    <name type="scientific">marine metagenome</name>
    <dbReference type="NCBI Taxonomy" id="408172"/>
    <lineage>
        <taxon>unclassified sequences</taxon>
        <taxon>metagenomes</taxon>
        <taxon>ecological metagenomes</taxon>
    </lineage>
</organism>
<keyword evidence="5 8" id="KW-0812">Transmembrane</keyword>
<dbReference type="PANTHER" id="PTHR33908:SF11">
    <property type="entry name" value="MEMBRANE PROTEIN"/>
    <property type="match status" value="1"/>
</dbReference>
<dbReference type="GO" id="GO:0005886">
    <property type="term" value="C:plasma membrane"/>
    <property type="evidence" value="ECO:0007669"/>
    <property type="project" value="UniProtKB-SubCell"/>
</dbReference>
<dbReference type="EMBL" id="UINC01117390">
    <property type="protein sequence ID" value="SVC89782.1"/>
    <property type="molecule type" value="Genomic_DNA"/>
</dbReference>
<evidence type="ECO:0000256" key="8">
    <source>
        <dbReference type="SAM" id="Phobius"/>
    </source>
</evidence>
<evidence type="ECO:0000256" key="4">
    <source>
        <dbReference type="ARBA" id="ARBA00022679"/>
    </source>
</evidence>
<evidence type="ECO:0000256" key="7">
    <source>
        <dbReference type="ARBA" id="ARBA00023136"/>
    </source>
</evidence>
<feature type="transmembrane region" description="Helical" evidence="8">
    <location>
        <begin position="218"/>
        <end position="237"/>
    </location>
</feature>
<dbReference type="AlphaFoldDB" id="A0A382QY08"/>
<comment type="subcellular location">
    <subcellularLocation>
        <location evidence="1">Cell membrane</location>
        <topology evidence="1">Multi-pass membrane protein</topology>
    </subcellularLocation>
</comment>
<keyword evidence="2" id="KW-1003">Cell membrane</keyword>
<proteinExistence type="predicted"/>
<dbReference type="GO" id="GO:0008610">
    <property type="term" value="P:lipid biosynthetic process"/>
    <property type="evidence" value="ECO:0007669"/>
    <property type="project" value="UniProtKB-ARBA"/>
</dbReference>
<gene>
    <name evidence="10" type="ORF">METZ01_LOCUS342636</name>
</gene>
<name>A0A382QY08_9ZZZZ</name>
<dbReference type="Pfam" id="PF13231">
    <property type="entry name" value="PMT_2"/>
    <property type="match status" value="1"/>
</dbReference>
<feature type="domain" description="Glycosyltransferase RgtA/B/C/D-like" evidence="9">
    <location>
        <begin position="85"/>
        <end position="228"/>
    </location>
</feature>
<evidence type="ECO:0000313" key="10">
    <source>
        <dbReference type="EMBL" id="SVC89782.1"/>
    </source>
</evidence>
<keyword evidence="4" id="KW-0808">Transferase</keyword>
<feature type="transmembrane region" description="Helical" evidence="8">
    <location>
        <begin position="143"/>
        <end position="160"/>
    </location>
</feature>
<evidence type="ECO:0000256" key="3">
    <source>
        <dbReference type="ARBA" id="ARBA00022676"/>
    </source>
</evidence>
<dbReference type="InterPro" id="IPR038731">
    <property type="entry name" value="RgtA/B/C-like"/>
</dbReference>
<feature type="transmembrane region" description="Helical" evidence="8">
    <location>
        <begin position="119"/>
        <end position="137"/>
    </location>
</feature>
<evidence type="ECO:0000256" key="1">
    <source>
        <dbReference type="ARBA" id="ARBA00004651"/>
    </source>
</evidence>
<protein>
    <recommendedName>
        <fullName evidence="9">Glycosyltransferase RgtA/B/C/D-like domain-containing protein</fullName>
    </recommendedName>
</protein>
<dbReference type="InterPro" id="IPR050297">
    <property type="entry name" value="LipidA_mod_glycosyltrf_83"/>
</dbReference>
<keyword evidence="7 8" id="KW-0472">Membrane</keyword>
<evidence type="ECO:0000256" key="2">
    <source>
        <dbReference type="ARBA" id="ARBA00022475"/>
    </source>
</evidence>
<accession>A0A382QY08</accession>
<dbReference type="PANTHER" id="PTHR33908">
    <property type="entry name" value="MANNOSYLTRANSFERASE YKCB-RELATED"/>
    <property type="match status" value="1"/>
</dbReference>
<keyword evidence="6 8" id="KW-1133">Transmembrane helix</keyword>
<feature type="transmembrane region" description="Helical" evidence="8">
    <location>
        <begin position="87"/>
        <end position="107"/>
    </location>
</feature>
<evidence type="ECO:0000256" key="6">
    <source>
        <dbReference type="ARBA" id="ARBA00022989"/>
    </source>
</evidence>
<sequence length="257" mass="29070">MDLKKIVFATCFLFLILISFGVKLIEFDNPFSGFHQLRQLDNLVAIENYFLEGIELKRRTASGGYVVYELPIYQVLVAYLSSSLDDVLFFARSVNLVFAFLSMVLIFKIAEILFDIKTAIYATLFFAFAPLNLAYHRSIMMDISSIFFCLAATWLLTAYLNNKNKFWHLPLFVVTGGLSVATKALYFFPVGAIALANFINQYRSPFSTNATNYIKKNLGLVLSFILVVAIMLGWMWVVKSANGPGGQGLMTFLSDWR</sequence>
<evidence type="ECO:0000256" key="5">
    <source>
        <dbReference type="ARBA" id="ARBA00022692"/>
    </source>
</evidence>